<dbReference type="GO" id="GO:0004673">
    <property type="term" value="F:protein histidine kinase activity"/>
    <property type="evidence" value="ECO:0007669"/>
    <property type="project" value="UniProtKB-EC"/>
</dbReference>
<dbReference type="SMART" id="SM00091">
    <property type="entry name" value="PAS"/>
    <property type="match status" value="1"/>
</dbReference>
<keyword evidence="14" id="KW-0175">Coiled coil</keyword>
<dbReference type="NCBIfam" id="TIGR00229">
    <property type="entry name" value="sensory_box"/>
    <property type="match status" value="1"/>
</dbReference>
<feature type="transmembrane region" description="Helical" evidence="15">
    <location>
        <begin position="58"/>
        <end position="80"/>
    </location>
</feature>
<dbReference type="NCBIfam" id="NF008302">
    <property type="entry name" value="PRK11091.1"/>
    <property type="match status" value="1"/>
</dbReference>
<feature type="domain" description="Response regulatory" evidence="17">
    <location>
        <begin position="526"/>
        <end position="641"/>
    </location>
</feature>
<evidence type="ECO:0000256" key="13">
    <source>
        <dbReference type="PROSITE-ProRule" id="PRU00169"/>
    </source>
</evidence>
<evidence type="ECO:0000256" key="5">
    <source>
        <dbReference type="ARBA" id="ARBA00022692"/>
    </source>
</evidence>
<evidence type="ECO:0000256" key="8">
    <source>
        <dbReference type="ARBA" id="ARBA00022989"/>
    </source>
</evidence>
<dbReference type="Gene3D" id="3.30.450.20">
    <property type="entry name" value="PAS domain"/>
    <property type="match status" value="1"/>
</dbReference>
<feature type="coiled-coil region" evidence="14">
    <location>
        <begin position="77"/>
        <end position="125"/>
    </location>
</feature>
<dbReference type="CDD" id="cd00130">
    <property type="entry name" value="PAS"/>
    <property type="match status" value="1"/>
</dbReference>
<keyword evidence="11 21" id="KW-0808">Transferase</keyword>
<dbReference type="Pfam" id="PF01627">
    <property type="entry name" value="Hpt"/>
    <property type="match status" value="1"/>
</dbReference>
<dbReference type="InterPro" id="IPR036890">
    <property type="entry name" value="HATPase_C_sf"/>
</dbReference>
<evidence type="ECO:0000256" key="3">
    <source>
        <dbReference type="ARBA" id="ARBA00022475"/>
    </source>
</evidence>
<dbReference type="SUPFAM" id="SSF47226">
    <property type="entry name" value="Histidine-containing phosphotransfer domain, HPT domain"/>
    <property type="match status" value="1"/>
</dbReference>
<evidence type="ECO:0000256" key="6">
    <source>
        <dbReference type="ARBA" id="ARBA00022741"/>
    </source>
</evidence>
<dbReference type="SMART" id="SM00387">
    <property type="entry name" value="HATPase_c"/>
    <property type="match status" value="1"/>
</dbReference>
<evidence type="ECO:0000256" key="11">
    <source>
        <dbReference type="PIRNR" id="PIRNR003182"/>
    </source>
</evidence>
<dbReference type="InterPro" id="IPR036097">
    <property type="entry name" value="HisK_dim/P_sf"/>
</dbReference>
<dbReference type="InterPro" id="IPR035965">
    <property type="entry name" value="PAS-like_dom_sf"/>
</dbReference>
<dbReference type="InterPro" id="IPR008207">
    <property type="entry name" value="Sig_transdc_His_kin_Hpt_dom"/>
</dbReference>
<keyword evidence="4 13" id="KW-0597">Phosphoprotein</keyword>
<dbReference type="InterPro" id="IPR027460">
    <property type="entry name" value="ArcB_TM_sf"/>
</dbReference>
<dbReference type="Pfam" id="PF00072">
    <property type="entry name" value="Response_reg"/>
    <property type="match status" value="1"/>
</dbReference>
<dbReference type="Gene3D" id="3.40.50.2300">
    <property type="match status" value="1"/>
</dbReference>
<dbReference type="SUPFAM" id="SSF52172">
    <property type="entry name" value="CheY-like"/>
    <property type="match status" value="1"/>
</dbReference>
<name>A0ABW9GN97_9GAMM</name>
<evidence type="ECO:0000256" key="15">
    <source>
        <dbReference type="SAM" id="Phobius"/>
    </source>
</evidence>
<feature type="domain" description="Histidine kinase" evidence="16">
    <location>
        <begin position="289"/>
        <end position="509"/>
    </location>
</feature>
<evidence type="ECO:0000256" key="9">
    <source>
        <dbReference type="ARBA" id="ARBA00023012"/>
    </source>
</evidence>
<dbReference type="CDD" id="cd00082">
    <property type="entry name" value="HisKA"/>
    <property type="match status" value="1"/>
</dbReference>
<dbReference type="CDD" id="cd00088">
    <property type="entry name" value="HPT"/>
    <property type="match status" value="1"/>
</dbReference>
<dbReference type="InterPro" id="IPR001789">
    <property type="entry name" value="Sig_transdc_resp-reg_receiver"/>
</dbReference>
<dbReference type="Gene3D" id="1.10.287.130">
    <property type="match status" value="1"/>
</dbReference>
<sequence length="771" mass="86855">MKQIKSWAQYYVDLMTKLGLVRFSMFLAAAIIVLAVSIQMGVTLFLRGTVDVVDLVRSVFFGLLVTPWAVYFLSIVVDQLEDSRQRLSRMVRKLQEMRERDMELNSQLQENISRLNAQIAETNRAETLRQQAIEDLENEVFQREKAQLHLGERTALLRSFIDCSPDLVYYRNEDEQFSGCNTAMEQLTGRVEAELIGLTPFDVYKQDIANKVVETDRQVFASNEPMTYEQWLEYPDGRKAYFELRKVPFFDRFGKRLGLLGFGRDITERKQYQDKLEKASRDKTTFISTISHELRTPLNGIVGLSRMLMDTQLTPAQHQQLNTIHLSAVTLGNIFNDIIDLDKLDRRRLEIAPAPLDLPAFLDELETLSRIQAEQKGLYLHFDRDGDMPQFVMADGTRLRQVLWNLVGNAVKFTDEGGVTIRCLAHEAETQGRLALHFEVEDTGIGIPPAQQEKIFAMYYQVQGKQHATGTGIGLAVSRQLVQAMGGQLYVDSDVGEGACFTAELEVACVEAAADPELPDSDLRLDILLVEDVELNVTVACALLDKLGHQVRVARTGGEAIAMANPDDFDLILLDIQLPDMTGFDVAARLLERYGDSLPPMVALTANVTGDRDYYLERGMQDVINKPLRSQAVRAVIAHLFADLADEEADAASEQAEQNDWLDLGFLTDYADTVGKGVLISSVDLFEQMMPDYMAVLDSNMTARDQAGVVEEAHKIKGAAGSIGLRRLQQLAQLIQSPDQPAWWENVEDWIESLRRAYPGDIARLRTWLQT</sequence>
<keyword evidence="11" id="KW-0997">Cell inner membrane</keyword>
<feature type="domain" description="PAC" evidence="19">
    <location>
        <begin position="226"/>
        <end position="278"/>
    </location>
</feature>
<comment type="subcellular location">
    <subcellularLocation>
        <location evidence="11">Cell inner membrane</location>
        <topology evidence="11">Multi-pass membrane protein</topology>
    </subcellularLocation>
    <subcellularLocation>
        <location evidence="2">Cell membrane</location>
        <topology evidence="2">Multi-pass membrane protein</topology>
    </subcellularLocation>
</comment>
<proteinExistence type="predicted"/>
<dbReference type="InterPro" id="IPR004358">
    <property type="entry name" value="Sig_transdc_His_kin-like_C"/>
</dbReference>
<feature type="modified residue" description="4-aspartylphosphate" evidence="13">
    <location>
        <position position="575"/>
    </location>
</feature>
<keyword evidence="3 11" id="KW-1003">Cell membrane</keyword>
<dbReference type="InterPro" id="IPR000700">
    <property type="entry name" value="PAS-assoc_C"/>
</dbReference>
<keyword evidence="6 11" id="KW-0547">Nucleotide-binding</keyword>
<keyword evidence="11" id="KW-0805">Transcription regulation</keyword>
<organism evidence="21 22">
    <name type="scientific">Aeromonas bivalvium</name>
    <dbReference type="NCBI Taxonomy" id="440079"/>
    <lineage>
        <taxon>Bacteria</taxon>
        <taxon>Pseudomonadati</taxon>
        <taxon>Pseudomonadota</taxon>
        <taxon>Gammaproteobacteria</taxon>
        <taxon>Aeromonadales</taxon>
        <taxon>Aeromonadaceae</taxon>
        <taxon>Aeromonas</taxon>
    </lineage>
</organism>
<protein>
    <recommendedName>
        <fullName evidence="11">Aerobic respiration control sensor protein</fullName>
        <ecNumber evidence="11">2.7.13.3</ecNumber>
    </recommendedName>
</protein>
<evidence type="ECO:0000313" key="21">
    <source>
        <dbReference type="EMBL" id="MFM4892624.1"/>
    </source>
</evidence>
<dbReference type="PROSITE" id="PS50113">
    <property type="entry name" value="PAC"/>
    <property type="match status" value="1"/>
</dbReference>
<keyword evidence="22" id="KW-1185">Reference proteome</keyword>
<dbReference type="Gene3D" id="3.30.565.10">
    <property type="entry name" value="Histidine kinase-like ATPase, C-terminal domain"/>
    <property type="match status" value="1"/>
</dbReference>
<dbReference type="InterPro" id="IPR003661">
    <property type="entry name" value="HisK_dim/P_dom"/>
</dbReference>
<reference evidence="21 22" key="1">
    <citation type="submission" date="2024-09" db="EMBL/GenBank/DDBJ databases">
        <title>Aeromonas strains Genome sequencing and assembly.</title>
        <authorList>
            <person name="Hu X."/>
            <person name="Tang B."/>
        </authorList>
    </citation>
    <scope>NUCLEOTIDE SEQUENCE [LARGE SCALE GENOMIC DNA]</scope>
    <source>
        <strain evidence="21 22">NB23SCDHY001</strain>
    </source>
</reference>
<dbReference type="InterPro" id="IPR040642">
    <property type="entry name" value="HKR_ArcB_TM"/>
</dbReference>
<dbReference type="InterPro" id="IPR036641">
    <property type="entry name" value="HPT_dom_sf"/>
</dbReference>
<evidence type="ECO:0000313" key="22">
    <source>
        <dbReference type="Proteomes" id="UP001630969"/>
    </source>
</evidence>
<evidence type="ECO:0000259" key="17">
    <source>
        <dbReference type="PROSITE" id="PS50110"/>
    </source>
</evidence>
<keyword evidence="8 15" id="KW-1133">Transmembrane helix</keyword>
<gene>
    <name evidence="21" type="primary">arcB</name>
    <name evidence="21" type="ORF">ACEUDJ_07000</name>
</gene>
<dbReference type="InterPro" id="IPR013656">
    <property type="entry name" value="PAS_4"/>
</dbReference>
<dbReference type="PROSITE" id="PS50109">
    <property type="entry name" value="HIS_KIN"/>
    <property type="match status" value="1"/>
</dbReference>
<dbReference type="InterPro" id="IPR000014">
    <property type="entry name" value="PAS"/>
</dbReference>
<evidence type="ECO:0000256" key="7">
    <source>
        <dbReference type="ARBA" id="ARBA00022840"/>
    </source>
</evidence>
<feature type="modified residue" description="Phosphohistidine" evidence="12">
    <location>
        <position position="714"/>
    </location>
</feature>
<dbReference type="PIRSF" id="PIRSF003182">
    <property type="entry name" value="ArcB"/>
    <property type="match status" value="1"/>
</dbReference>
<dbReference type="Pfam" id="PF18415">
    <property type="entry name" value="HKR_ArcB_TM"/>
    <property type="match status" value="1"/>
</dbReference>
<keyword evidence="10 11" id="KW-0472">Membrane</keyword>
<dbReference type="CDD" id="cd17546">
    <property type="entry name" value="REC_hyHK_CKI1_RcsC-like"/>
    <property type="match status" value="1"/>
</dbReference>
<dbReference type="EMBL" id="JBGXBU010000001">
    <property type="protein sequence ID" value="MFM4892624.1"/>
    <property type="molecule type" value="Genomic_DNA"/>
</dbReference>
<evidence type="ECO:0000256" key="14">
    <source>
        <dbReference type="SAM" id="Coils"/>
    </source>
</evidence>
<accession>A0ABW9GN97</accession>
<dbReference type="SMART" id="SM00073">
    <property type="entry name" value="HPT"/>
    <property type="match status" value="1"/>
</dbReference>
<dbReference type="SUPFAM" id="SSF55874">
    <property type="entry name" value="ATPase domain of HSP90 chaperone/DNA topoisomerase II/histidine kinase"/>
    <property type="match status" value="1"/>
</dbReference>
<dbReference type="Pfam" id="PF02518">
    <property type="entry name" value="HATPase_c"/>
    <property type="match status" value="1"/>
</dbReference>
<dbReference type="PROSITE" id="PS50112">
    <property type="entry name" value="PAS"/>
    <property type="match status" value="1"/>
</dbReference>
<dbReference type="RefSeq" id="WP_111873509.1">
    <property type="nucleotide sequence ID" value="NZ_JBGWZZ010000001.1"/>
</dbReference>
<dbReference type="InterPro" id="IPR014409">
    <property type="entry name" value="Sig_transdc_His_kin_hyb_ArcB"/>
</dbReference>
<dbReference type="SMART" id="SM00388">
    <property type="entry name" value="HisKA"/>
    <property type="match status" value="1"/>
</dbReference>
<evidence type="ECO:0000259" key="19">
    <source>
        <dbReference type="PROSITE" id="PS50113"/>
    </source>
</evidence>
<keyword evidence="5 15" id="KW-0812">Transmembrane</keyword>
<evidence type="ECO:0000259" key="16">
    <source>
        <dbReference type="PROSITE" id="PS50109"/>
    </source>
</evidence>
<dbReference type="EC" id="2.7.13.3" evidence="11"/>
<dbReference type="PROSITE" id="PS50110">
    <property type="entry name" value="RESPONSE_REGULATORY"/>
    <property type="match status" value="1"/>
</dbReference>
<evidence type="ECO:0000256" key="12">
    <source>
        <dbReference type="PROSITE-ProRule" id="PRU00110"/>
    </source>
</evidence>
<dbReference type="CDD" id="cd16922">
    <property type="entry name" value="HATPase_EvgS-ArcB-TorS-like"/>
    <property type="match status" value="1"/>
</dbReference>
<dbReference type="InterPro" id="IPR003594">
    <property type="entry name" value="HATPase_dom"/>
</dbReference>
<dbReference type="SMART" id="SM00448">
    <property type="entry name" value="REC"/>
    <property type="match status" value="1"/>
</dbReference>
<dbReference type="Gene3D" id="1.10.287.970">
    <property type="entry name" value="His Kinase A (phosphoacceptor) domain"/>
    <property type="match status" value="1"/>
</dbReference>
<keyword evidence="9 11" id="KW-0902">Two-component regulatory system</keyword>
<evidence type="ECO:0000256" key="2">
    <source>
        <dbReference type="ARBA" id="ARBA00004651"/>
    </source>
</evidence>
<keyword evidence="11 21" id="KW-0418">Kinase</keyword>
<dbReference type="Pfam" id="PF00512">
    <property type="entry name" value="HisKA"/>
    <property type="match status" value="1"/>
</dbReference>
<dbReference type="PANTHER" id="PTHR45339">
    <property type="entry name" value="HYBRID SIGNAL TRANSDUCTION HISTIDINE KINASE J"/>
    <property type="match status" value="1"/>
</dbReference>
<feature type="domain" description="PAS" evidence="18">
    <location>
        <begin position="153"/>
        <end position="223"/>
    </location>
</feature>
<dbReference type="Pfam" id="PF08448">
    <property type="entry name" value="PAS_4"/>
    <property type="match status" value="1"/>
</dbReference>
<dbReference type="InterPro" id="IPR011006">
    <property type="entry name" value="CheY-like_superfamily"/>
</dbReference>
<evidence type="ECO:0000256" key="10">
    <source>
        <dbReference type="ARBA" id="ARBA00023136"/>
    </source>
</evidence>
<dbReference type="PROSITE" id="PS50894">
    <property type="entry name" value="HPT"/>
    <property type="match status" value="1"/>
</dbReference>
<dbReference type="Proteomes" id="UP001630969">
    <property type="component" value="Unassembled WGS sequence"/>
</dbReference>
<dbReference type="PRINTS" id="PR00344">
    <property type="entry name" value="BCTRLSENSOR"/>
</dbReference>
<evidence type="ECO:0000259" key="20">
    <source>
        <dbReference type="PROSITE" id="PS50894"/>
    </source>
</evidence>
<keyword evidence="7 11" id="KW-0067">ATP-binding</keyword>
<dbReference type="Gene3D" id="1.20.120.160">
    <property type="entry name" value="HPT domain"/>
    <property type="match status" value="1"/>
</dbReference>
<feature type="domain" description="HPt" evidence="20">
    <location>
        <begin position="675"/>
        <end position="768"/>
    </location>
</feature>
<dbReference type="PANTHER" id="PTHR45339:SF1">
    <property type="entry name" value="HYBRID SIGNAL TRANSDUCTION HISTIDINE KINASE J"/>
    <property type="match status" value="1"/>
</dbReference>
<dbReference type="InterPro" id="IPR005467">
    <property type="entry name" value="His_kinase_dom"/>
</dbReference>
<evidence type="ECO:0000259" key="18">
    <source>
        <dbReference type="PROSITE" id="PS50112"/>
    </source>
</evidence>
<feature type="transmembrane region" description="Helical" evidence="15">
    <location>
        <begin position="20"/>
        <end position="46"/>
    </location>
</feature>
<dbReference type="SUPFAM" id="SSF55785">
    <property type="entry name" value="PYP-like sensor domain (PAS domain)"/>
    <property type="match status" value="1"/>
</dbReference>
<dbReference type="GeneID" id="97219833"/>
<evidence type="ECO:0000256" key="4">
    <source>
        <dbReference type="ARBA" id="ARBA00022553"/>
    </source>
</evidence>
<comment type="caution">
    <text evidence="21">The sequence shown here is derived from an EMBL/GenBank/DDBJ whole genome shotgun (WGS) entry which is preliminary data.</text>
</comment>
<evidence type="ECO:0000256" key="1">
    <source>
        <dbReference type="ARBA" id="ARBA00000085"/>
    </source>
</evidence>
<dbReference type="SUPFAM" id="SSF47384">
    <property type="entry name" value="Homodimeric domain of signal transducing histidine kinase"/>
    <property type="match status" value="1"/>
</dbReference>
<keyword evidence="11" id="KW-0804">Transcription</keyword>
<comment type="catalytic activity">
    <reaction evidence="1 11">
        <text>ATP + protein L-histidine = ADP + protein N-phospho-L-histidine.</text>
        <dbReference type="EC" id="2.7.13.3"/>
    </reaction>
</comment>